<dbReference type="GO" id="GO:0044218">
    <property type="term" value="C:other organism cell membrane"/>
    <property type="evidence" value="ECO:0007669"/>
    <property type="project" value="UniProtKB-KW"/>
</dbReference>
<dbReference type="Proteomes" id="UP000579904">
    <property type="component" value="Unassembled WGS sequence"/>
</dbReference>
<keyword evidence="15" id="KW-0473">Membrane attack complex</keyword>
<feature type="signal peptide" evidence="23">
    <location>
        <begin position="1"/>
        <end position="20"/>
    </location>
</feature>
<evidence type="ECO:0000256" key="22">
    <source>
        <dbReference type="SAM" id="MobiDB-lite"/>
    </source>
</evidence>
<organism evidence="25 26">
    <name type="scientific">Oreotrochilus melanogaster</name>
    <dbReference type="NCBI Taxonomy" id="689266"/>
    <lineage>
        <taxon>Eukaryota</taxon>
        <taxon>Metazoa</taxon>
        <taxon>Chordata</taxon>
        <taxon>Craniata</taxon>
        <taxon>Vertebrata</taxon>
        <taxon>Euteleostomi</taxon>
        <taxon>Archelosauria</taxon>
        <taxon>Archosauria</taxon>
        <taxon>Dinosauria</taxon>
        <taxon>Saurischia</taxon>
        <taxon>Theropoda</taxon>
        <taxon>Coelurosauria</taxon>
        <taxon>Aves</taxon>
        <taxon>Neognathae</taxon>
        <taxon>Neoaves</taxon>
        <taxon>Strisores</taxon>
        <taxon>Apodiformes</taxon>
        <taxon>Trochilidae</taxon>
        <taxon>Oreotrochilus</taxon>
    </lineage>
</organism>
<comment type="caution">
    <text evidence="21">Lacks conserved residue(s) required for the propagation of feature annotation.</text>
</comment>
<dbReference type="PROSITE" id="PS00022">
    <property type="entry name" value="EGF_1"/>
    <property type="match status" value="1"/>
</dbReference>
<keyword evidence="17 21" id="KW-1015">Disulfide bond</keyword>
<dbReference type="InterPro" id="IPR002172">
    <property type="entry name" value="LDrepeatLR_classA_rpt"/>
</dbReference>
<evidence type="ECO:0000256" key="21">
    <source>
        <dbReference type="PROSITE-ProRule" id="PRU00124"/>
    </source>
</evidence>
<keyword evidence="8" id="KW-0399">Innate immunity</keyword>
<dbReference type="PROSITE" id="PS50092">
    <property type="entry name" value="TSP1"/>
    <property type="match status" value="2"/>
</dbReference>
<dbReference type="GO" id="GO:0006958">
    <property type="term" value="P:complement activation, classical pathway"/>
    <property type="evidence" value="ECO:0007669"/>
    <property type="project" value="UniProtKB-KW"/>
</dbReference>
<comment type="caution">
    <text evidence="25">The sequence shown here is derived from an EMBL/GenBank/DDBJ whole genome shotgun (WGS) entry which is preliminary data.</text>
</comment>
<evidence type="ECO:0000256" key="5">
    <source>
        <dbReference type="ARBA" id="ARBA00022525"/>
    </source>
</evidence>
<keyword evidence="13" id="KW-0391">Immunity</keyword>
<dbReference type="OrthoDB" id="6150863at2759"/>
<evidence type="ECO:0000256" key="4">
    <source>
        <dbReference type="ARBA" id="ARBA00022452"/>
    </source>
</evidence>
<feature type="chain" id="PRO_5029499331" evidence="23">
    <location>
        <begin position="21"/>
        <end position="592"/>
    </location>
</feature>
<dbReference type="SUPFAM" id="SSF82895">
    <property type="entry name" value="TSP-1 type 1 repeat"/>
    <property type="match status" value="2"/>
</dbReference>
<evidence type="ECO:0000256" key="16">
    <source>
        <dbReference type="ARBA" id="ARBA00023136"/>
    </source>
</evidence>
<evidence type="ECO:0000256" key="12">
    <source>
        <dbReference type="ARBA" id="ARBA00022852"/>
    </source>
</evidence>
<keyword evidence="6" id="KW-0245">EGF-like domain</keyword>
<evidence type="ECO:0000313" key="26">
    <source>
        <dbReference type="Proteomes" id="UP000579904"/>
    </source>
</evidence>
<feature type="non-terminal residue" evidence="25">
    <location>
        <position position="1"/>
    </location>
</feature>
<dbReference type="Gene3D" id="4.10.400.10">
    <property type="entry name" value="Low-density Lipoprotein Receptor"/>
    <property type="match status" value="1"/>
</dbReference>
<dbReference type="Pfam" id="PF01823">
    <property type="entry name" value="MACPF"/>
    <property type="match status" value="1"/>
</dbReference>
<keyword evidence="14" id="KW-0180">Complement pathway</keyword>
<dbReference type="Gene3D" id="2.10.25.10">
    <property type="entry name" value="Laminin"/>
    <property type="match status" value="1"/>
</dbReference>
<dbReference type="GO" id="GO:0005576">
    <property type="term" value="C:extracellular region"/>
    <property type="evidence" value="ECO:0007669"/>
    <property type="project" value="UniProtKB-SubCell"/>
</dbReference>
<feature type="domain" description="MACPF" evidence="24">
    <location>
        <begin position="143"/>
        <end position="506"/>
    </location>
</feature>
<dbReference type="InterPro" id="IPR036055">
    <property type="entry name" value="LDL_receptor-like_sf"/>
</dbReference>
<evidence type="ECO:0000256" key="6">
    <source>
        <dbReference type="ARBA" id="ARBA00022536"/>
    </source>
</evidence>
<evidence type="ECO:0000256" key="3">
    <source>
        <dbReference type="ARBA" id="ARBA00009214"/>
    </source>
</evidence>
<dbReference type="CDD" id="cd00112">
    <property type="entry name" value="LDLa"/>
    <property type="match status" value="1"/>
</dbReference>
<keyword evidence="20" id="KW-1053">Target membrane</keyword>
<keyword evidence="10 23" id="KW-0732">Signal</keyword>
<dbReference type="InterPro" id="IPR000884">
    <property type="entry name" value="TSP1_rpt"/>
</dbReference>
<evidence type="ECO:0000256" key="14">
    <source>
        <dbReference type="ARBA" id="ARBA00022875"/>
    </source>
</evidence>
<dbReference type="SMART" id="SM00457">
    <property type="entry name" value="MACPF"/>
    <property type="match status" value="1"/>
</dbReference>
<dbReference type="GO" id="GO:0006957">
    <property type="term" value="P:complement activation, alternative pathway"/>
    <property type="evidence" value="ECO:0007669"/>
    <property type="project" value="UniProtKB-KW"/>
</dbReference>
<feature type="disulfide bond" evidence="21">
    <location>
        <begin position="104"/>
        <end position="116"/>
    </location>
</feature>
<dbReference type="InterPro" id="IPR000742">
    <property type="entry name" value="EGF"/>
</dbReference>
<keyword evidence="18" id="KW-0179">Complement alternate pathway</keyword>
<dbReference type="PRINTS" id="PR00764">
    <property type="entry name" value="COMPLEMENTC9"/>
</dbReference>
<name>A0A7L3MWP7_9AVES</name>
<evidence type="ECO:0000256" key="7">
    <source>
        <dbReference type="ARBA" id="ARBA00022537"/>
    </source>
</evidence>
<dbReference type="InterPro" id="IPR001862">
    <property type="entry name" value="MAC_perforin"/>
</dbReference>
<comment type="subcellular location">
    <subcellularLocation>
        <location evidence="2">Secreted</location>
    </subcellularLocation>
    <subcellularLocation>
        <location evidence="1">Target cell membrane</location>
        <topology evidence="1">Multi-pass membrane protein</topology>
    </subcellularLocation>
</comment>
<dbReference type="SMART" id="SM00192">
    <property type="entry name" value="LDLa"/>
    <property type="match status" value="1"/>
</dbReference>
<dbReference type="InterPro" id="IPR023415">
    <property type="entry name" value="LDLR_class-A_CS"/>
</dbReference>
<accession>A0A7L3MWP7</accession>
<keyword evidence="11" id="KW-0677">Repeat</keyword>
<keyword evidence="26" id="KW-1185">Reference proteome</keyword>
<evidence type="ECO:0000256" key="11">
    <source>
        <dbReference type="ARBA" id="ARBA00022737"/>
    </source>
</evidence>
<feature type="disulfide bond" evidence="21">
    <location>
        <begin position="123"/>
        <end position="138"/>
    </location>
</feature>
<dbReference type="InterPro" id="IPR020863">
    <property type="entry name" value="MACPF_CS"/>
</dbReference>
<keyword evidence="9" id="KW-0812">Transmembrane</keyword>
<keyword evidence="12" id="KW-0204">Cytolysis</keyword>
<dbReference type="PANTHER" id="PTHR45742">
    <property type="entry name" value="COMPLEMENT COMPONENT C6"/>
    <property type="match status" value="1"/>
</dbReference>
<gene>
    <name evidence="25" type="primary">C8a</name>
    <name evidence="25" type="ORF">OREMEL_R04511</name>
</gene>
<feature type="region of interest" description="Disordered" evidence="22">
    <location>
        <begin position="569"/>
        <end position="592"/>
    </location>
</feature>
<dbReference type="PRINTS" id="PR01705">
    <property type="entry name" value="TSP1REPEAT"/>
</dbReference>
<evidence type="ECO:0000256" key="8">
    <source>
        <dbReference type="ARBA" id="ARBA00022588"/>
    </source>
</evidence>
<dbReference type="InterPro" id="IPR048831">
    <property type="entry name" value="C8A_B_C6_EGF-like"/>
</dbReference>
<keyword evidence="5" id="KW-0964">Secreted</keyword>
<dbReference type="Pfam" id="PF00090">
    <property type="entry name" value="TSP_1"/>
    <property type="match status" value="2"/>
</dbReference>
<evidence type="ECO:0000256" key="10">
    <source>
        <dbReference type="ARBA" id="ARBA00022729"/>
    </source>
</evidence>
<keyword evidence="19" id="KW-0325">Glycoprotein</keyword>
<proteinExistence type="inferred from homology"/>
<protein>
    <submittedName>
        <fullName evidence="25">CO8A protein</fullName>
    </submittedName>
</protein>
<evidence type="ECO:0000256" key="1">
    <source>
        <dbReference type="ARBA" id="ARBA00004276"/>
    </source>
</evidence>
<evidence type="ECO:0000256" key="23">
    <source>
        <dbReference type="SAM" id="SignalP"/>
    </source>
</evidence>
<evidence type="ECO:0000259" key="24">
    <source>
        <dbReference type="PROSITE" id="PS51412"/>
    </source>
</evidence>
<feature type="non-terminal residue" evidence="25">
    <location>
        <position position="592"/>
    </location>
</feature>
<dbReference type="SUPFAM" id="SSF57424">
    <property type="entry name" value="LDL receptor-like module"/>
    <property type="match status" value="1"/>
</dbReference>
<evidence type="ECO:0000313" key="25">
    <source>
        <dbReference type="EMBL" id="NXU71099.1"/>
    </source>
</evidence>
<dbReference type="Pfam" id="PF00057">
    <property type="entry name" value="Ldl_recept_a"/>
    <property type="match status" value="1"/>
</dbReference>
<dbReference type="InterPro" id="IPR020864">
    <property type="entry name" value="MACPF"/>
</dbReference>
<evidence type="ECO:0000256" key="2">
    <source>
        <dbReference type="ARBA" id="ARBA00004613"/>
    </source>
</evidence>
<evidence type="ECO:0000256" key="19">
    <source>
        <dbReference type="ARBA" id="ARBA00023180"/>
    </source>
</evidence>
<keyword evidence="16" id="KW-0472">Membrane</keyword>
<evidence type="ECO:0000256" key="18">
    <source>
        <dbReference type="ARBA" id="ARBA00023162"/>
    </source>
</evidence>
<keyword evidence="4" id="KW-1134">Transmembrane beta strand</keyword>
<evidence type="ECO:0000256" key="17">
    <source>
        <dbReference type="ARBA" id="ARBA00023157"/>
    </source>
</evidence>
<dbReference type="PROSITE" id="PS00279">
    <property type="entry name" value="MACPF_1"/>
    <property type="match status" value="1"/>
</dbReference>
<dbReference type="PROSITE" id="PS01186">
    <property type="entry name" value="EGF_2"/>
    <property type="match status" value="1"/>
</dbReference>
<evidence type="ECO:0000256" key="15">
    <source>
        <dbReference type="ARBA" id="ARBA00023058"/>
    </source>
</evidence>
<sequence length="592" mass="66260">LSPLILSLCSLALSARQAVATAHGELEVLPSQRRSSRDVNSPAPVNCQLSQWSEWTDCFPCQEKKHRYRRLLQPAGFAGQRCAGHLWDEQSCRAETSCTRTSSCGKDFQCQETGRCIKQHLVCNGELDCRDGSDEENCEDEDIESSCEYLPPIPGAVKAAQGYNILTQEERLHVYDPKFFGGHCEQVYNGEWRELKYDAACERLSYGDDEKYFRKPYNFHLYQFLAHADSGFTFEFYDDSKDLLDALKSDKSKTRGFTIGIGPANSDVQITLGLTLSGGKGSLKNFTQYATKELGFIRVAMKVQTARFKMRRDKIVLDEDVLLSLQELPDTYNYGMYAKFINDFGTHFITSGTMGGTFEYILVINKEEMRRKDISAEEISSCFGLSIGLSVSESFLNLGTSVSSSHCEKKGFLKTDAESHSAVVEDIISQIRGGDTSYSTGLLNTWDGKISRHWGRSLKYNPAVIDFELQPIHEILRRSDLGGMETKRANLRQALDEYLLEFNACRCQACQNNGEPILVGEICSCQCPSGYGGPACEQTKRRGGEIDGHWSCWSEWGPCQSGRALRSRRCNNPAPQRGGKPCAGRDQQSKPC</sequence>
<evidence type="ECO:0000256" key="20">
    <source>
        <dbReference type="ARBA" id="ARBA00023298"/>
    </source>
</evidence>
<dbReference type="PANTHER" id="PTHR45742:SF1">
    <property type="entry name" value="COMPLEMENT COMPONENT C8 ALPHA CHAIN"/>
    <property type="match status" value="1"/>
</dbReference>
<evidence type="ECO:0000256" key="9">
    <source>
        <dbReference type="ARBA" id="ARBA00022692"/>
    </source>
</evidence>
<dbReference type="GO" id="GO:0031640">
    <property type="term" value="P:killing of cells of another organism"/>
    <property type="evidence" value="ECO:0007669"/>
    <property type="project" value="UniProtKB-KW"/>
</dbReference>
<keyword evidence="7" id="KW-1052">Target cell membrane</keyword>
<dbReference type="PROSITE" id="PS50068">
    <property type="entry name" value="LDLRA_2"/>
    <property type="match status" value="1"/>
</dbReference>
<dbReference type="PROSITE" id="PS01209">
    <property type="entry name" value="LDLRA_1"/>
    <property type="match status" value="1"/>
</dbReference>
<comment type="similarity">
    <text evidence="3">Belongs to the complement C6/C7/C8/C9 family.</text>
</comment>
<evidence type="ECO:0000256" key="13">
    <source>
        <dbReference type="ARBA" id="ARBA00022859"/>
    </source>
</evidence>
<dbReference type="EMBL" id="VZUB01000813">
    <property type="protein sequence ID" value="NXU71099.1"/>
    <property type="molecule type" value="Genomic_DNA"/>
</dbReference>
<dbReference type="InterPro" id="IPR036383">
    <property type="entry name" value="TSP1_rpt_sf"/>
</dbReference>
<dbReference type="Pfam" id="PF21195">
    <property type="entry name" value="EGF_C8A_B_C6"/>
    <property type="match status" value="1"/>
</dbReference>
<dbReference type="GO" id="GO:0005579">
    <property type="term" value="C:membrane attack complex"/>
    <property type="evidence" value="ECO:0007669"/>
    <property type="project" value="UniProtKB-KW"/>
</dbReference>
<dbReference type="Gene3D" id="2.20.100.10">
    <property type="entry name" value="Thrombospondin type-1 (TSP1) repeat"/>
    <property type="match status" value="2"/>
</dbReference>
<dbReference type="AlphaFoldDB" id="A0A7L3MWP7"/>
<reference evidence="25 26" key="1">
    <citation type="submission" date="2019-09" db="EMBL/GenBank/DDBJ databases">
        <title>Bird 10,000 Genomes (B10K) Project - Family phase.</title>
        <authorList>
            <person name="Zhang G."/>
        </authorList>
    </citation>
    <scope>NUCLEOTIDE SEQUENCE [LARGE SCALE GENOMIC DNA]</scope>
    <source>
        <strain evidence="25">OUT-0002</strain>
    </source>
</reference>
<dbReference type="PROSITE" id="PS51412">
    <property type="entry name" value="MACPF_2"/>
    <property type="match status" value="1"/>
</dbReference>